<protein>
    <submittedName>
        <fullName evidence="1">Putative molybdenum import ATP-binding protein modC</fullName>
    </submittedName>
</protein>
<comment type="caution">
    <text evidence="1">The sequence shown here is derived from an EMBL/GenBank/DDBJ whole genome shotgun (WGS) entry which is preliminary data.</text>
</comment>
<reference evidence="1 2" key="1">
    <citation type="submission" date="2014-02" db="EMBL/GenBank/DDBJ databases">
        <authorList>
            <person name="Sears C."/>
            <person name="Carroll K."/>
            <person name="Sack B.R."/>
            <person name="Qadri F."/>
            <person name="Myers L.L."/>
            <person name="Chung G.-T."/>
            <person name="Escheverria P."/>
            <person name="Fraser C.M."/>
            <person name="Sadzewicz L."/>
            <person name="Shefchek K.A."/>
            <person name="Tallon L."/>
            <person name="Das S.P."/>
            <person name="Daugherty S."/>
            <person name="Mongodin E.F."/>
        </authorList>
    </citation>
    <scope>NUCLEOTIDE SEQUENCE [LARGE SCALE GENOMIC DNA]</scope>
    <source>
        <strain evidence="2">3988T(B)14</strain>
    </source>
</reference>
<dbReference type="AlphaFoldDB" id="A0A015SSN3"/>
<gene>
    <name evidence="1" type="ORF">M124_0996</name>
</gene>
<proteinExistence type="predicted"/>
<accession>A0A015SSN3</accession>
<dbReference type="EMBL" id="JGCY01000246">
    <property type="protein sequence ID" value="EXY75174.1"/>
    <property type="molecule type" value="Genomic_DNA"/>
</dbReference>
<evidence type="ECO:0000313" key="1">
    <source>
        <dbReference type="EMBL" id="EXY75174.1"/>
    </source>
</evidence>
<dbReference type="Proteomes" id="UP000020529">
    <property type="component" value="Unassembled WGS sequence"/>
</dbReference>
<dbReference type="PATRIC" id="fig|1339315.3.peg.1793"/>
<sequence>MTQIATKFVKWDIPELATLQDSKVYKLRVHLNNGGKLNREEKNWITRNVWESIYFKRGIALSGYHFDFSDILKRYFVKQHGSIHEYYAIDKTALRSILYGRIEDIVEVSG</sequence>
<dbReference type="GO" id="GO:0005524">
    <property type="term" value="F:ATP binding"/>
    <property type="evidence" value="ECO:0007669"/>
    <property type="project" value="UniProtKB-KW"/>
</dbReference>
<name>A0A015SSN3_BACFG</name>
<keyword evidence="1" id="KW-0067">ATP-binding</keyword>
<dbReference type="RefSeq" id="WP_007571909.1">
    <property type="nucleotide sequence ID" value="NZ_JGCY01000246.1"/>
</dbReference>
<keyword evidence="1" id="KW-0547">Nucleotide-binding</keyword>
<evidence type="ECO:0000313" key="2">
    <source>
        <dbReference type="Proteomes" id="UP000020529"/>
    </source>
</evidence>
<organism evidence="1 2">
    <name type="scientific">Bacteroides fragilis str. 3988T(B)14</name>
    <dbReference type="NCBI Taxonomy" id="1339315"/>
    <lineage>
        <taxon>Bacteria</taxon>
        <taxon>Pseudomonadati</taxon>
        <taxon>Bacteroidota</taxon>
        <taxon>Bacteroidia</taxon>
        <taxon>Bacteroidales</taxon>
        <taxon>Bacteroidaceae</taxon>
        <taxon>Bacteroides</taxon>
    </lineage>
</organism>